<dbReference type="SUPFAM" id="SSF54197">
    <property type="entry name" value="HIT-like"/>
    <property type="match status" value="1"/>
</dbReference>
<dbReference type="EMBL" id="MTPX02000075">
    <property type="protein sequence ID" value="PHP51901.1"/>
    <property type="molecule type" value="Genomic_DNA"/>
</dbReference>
<sequence>MIIYAGAVTDTTSPAPSVFTKIINGEIPGRFVWADELCVAFATIAPHTDGHVLVVPRQQVASYVDASDELVAHLAVVAKRIGRTQTRVFGTARAGVMVVGYEIDHLHLHVLPIRGEADVAPAAARHDVPDAELDAAMERLRAGLREDGWGENVPASLGSPALT</sequence>
<dbReference type="PANTHER" id="PTHR46648:SF1">
    <property type="entry name" value="ADENOSINE 5'-MONOPHOSPHORAMIDASE HNT1"/>
    <property type="match status" value="1"/>
</dbReference>
<dbReference type="Pfam" id="PF01230">
    <property type="entry name" value="HIT"/>
    <property type="match status" value="1"/>
</dbReference>
<dbReference type="InterPro" id="IPR011146">
    <property type="entry name" value="HIT-like"/>
</dbReference>
<dbReference type="PRINTS" id="PR00332">
    <property type="entry name" value="HISTRIAD"/>
</dbReference>
<feature type="domain" description="HIT" evidence="2">
    <location>
        <begin position="18"/>
        <end position="121"/>
    </location>
</feature>
<evidence type="ECO:0000313" key="4">
    <source>
        <dbReference type="Proteomes" id="UP000194577"/>
    </source>
</evidence>
<evidence type="ECO:0000313" key="3">
    <source>
        <dbReference type="EMBL" id="PHP51901.1"/>
    </source>
</evidence>
<dbReference type="Proteomes" id="UP000194577">
    <property type="component" value="Unassembled WGS sequence"/>
</dbReference>
<protein>
    <submittedName>
        <fullName evidence="3">HIT family protein</fullName>
    </submittedName>
</protein>
<organism evidence="3 4">
    <name type="scientific">Actinomyces ruminis</name>
    <dbReference type="NCBI Taxonomy" id="1937003"/>
    <lineage>
        <taxon>Bacteria</taxon>
        <taxon>Bacillati</taxon>
        <taxon>Actinomycetota</taxon>
        <taxon>Actinomycetes</taxon>
        <taxon>Actinomycetales</taxon>
        <taxon>Actinomycetaceae</taxon>
        <taxon>Actinomyces</taxon>
    </lineage>
</organism>
<feature type="short sequence motif" description="Histidine triad motif" evidence="1">
    <location>
        <begin position="105"/>
        <end position="109"/>
    </location>
</feature>
<evidence type="ECO:0000256" key="1">
    <source>
        <dbReference type="PROSITE-ProRule" id="PRU00464"/>
    </source>
</evidence>
<dbReference type="PROSITE" id="PS51084">
    <property type="entry name" value="HIT_2"/>
    <property type="match status" value="1"/>
</dbReference>
<dbReference type="RefSeq" id="WP_086614458.1">
    <property type="nucleotide sequence ID" value="NZ_MTPX02000075.1"/>
</dbReference>
<dbReference type="InterPro" id="IPR001310">
    <property type="entry name" value="Histidine_triad_HIT"/>
</dbReference>
<evidence type="ECO:0000259" key="2">
    <source>
        <dbReference type="PROSITE" id="PS51084"/>
    </source>
</evidence>
<comment type="caution">
    <text evidence="3">The sequence shown here is derived from an EMBL/GenBank/DDBJ whole genome shotgun (WGS) entry which is preliminary data.</text>
</comment>
<accession>A0ABX4M957</accession>
<name>A0ABX4M957_9ACTO</name>
<proteinExistence type="predicted"/>
<dbReference type="InterPro" id="IPR036265">
    <property type="entry name" value="HIT-like_sf"/>
</dbReference>
<dbReference type="PANTHER" id="PTHR46648">
    <property type="entry name" value="HIT FAMILY PROTEIN 1"/>
    <property type="match status" value="1"/>
</dbReference>
<dbReference type="Gene3D" id="3.30.428.10">
    <property type="entry name" value="HIT-like"/>
    <property type="match status" value="1"/>
</dbReference>
<keyword evidence="4" id="KW-1185">Reference proteome</keyword>
<reference evidence="3 4" key="1">
    <citation type="submission" date="2017-10" db="EMBL/GenBank/DDBJ databases">
        <title>Draft genome sequence of cellulolytic Actinomyces sp CtC72 isolated from cattle rumen fluid.</title>
        <authorList>
            <person name="Joshi A.J."/>
            <person name="Vasudevan G."/>
            <person name="Lanjekar V.B."/>
            <person name="Hivarkar S."/>
            <person name="Engineer A."/>
            <person name="Pore S.D."/>
            <person name="Dhakephalkar P.K."/>
            <person name="Dagar S."/>
        </authorList>
    </citation>
    <scope>NUCLEOTIDE SEQUENCE [LARGE SCALE GENOMIC DNA]</scope>
    <source>
        <strain evidence="4">CtC72</strain>
    </source>
</reference>
<gene>
    <name evidence="3" type="ORF">BW737_013995</name>
</gene>